<dbReference type="EMBL" id="VDDA01000006">
    <property type="protein sequence ID" value="TNC12484.1"/>
    <property type="molecule type" value="Genomic_DNA"/>
</dbReference>
<name>A0A5C4LJR8_9HYPH</name>
<evidence type="ECO:0000313" key="3">
    <source>
        <dbReference type="Proteomes" id="UP000305267"/>
    </source>
</evidence>
<reference evidence="2 3" key="1">
    <citation type="submission" date="2019-06" db="EMBL/GenBank/DDBJ databases">
        <title>Genome of Methylobacterium sp. 17Sr1-39.</title>
        <authorList>
            <person name="Seo T."/>
        </authorList>
    </citation>
    <scope>NUCLEOTIDE SEQUENCE [LARGE SCALE GENOMIC DNA]</scope>
    <source>
        <strain evidence="2 3">17Sr1-39</strain>
    </source>
</reference>
<dbReference type="OrthoDB" id="7307073at2"/>
<feature type="compositionally biased region" description="Pro residues" evidence="1">
    <location>
        <begin position="1"/>
        <end position="10"/>
    </location>
</feature>
<feature type="region of interest" description="Disordered" evidence="1">
    <location>
        <begin position="1"/>
        <end position="61"/>
    </location>
</feature>
<dbReference type="Proteomes" id="UP000305267">
    <property type="component" value="Unassembled WGS sequence"/>
</dbReference>
<accession>A0A5C4LJR8</accession>
<evidence type="ECO:0000313" key="2">
    <source>
        <dbReference type="EMBL" id="TNC12484.1"/>
    </source>
</evidence>
<evidence type="ECO:0000256" key="1">
    <source>
        <dbReference type="SAM" id="MobiDB-lite"/>
    </source>
</evidence>
<feature type="compositionally biased region" description="Basic and acidic residues" evidence="1">
    <location>
        <begin position="11"/>
        <end position="20"/>
    </location>
</feature>
<dbReference type="AlphaFoldDB" id="A0A5C4LJR8"/>
<organism evidence="2 3">
    <name type="scientific">Methylobacterium terricola</name>
    <dbReference type="NCBI Taxonomy" id="2583531"/>
    <lineage>
        <taxon>Bacteria</taxon>
        <taxon>Pseudomonadati</taxon>
        <taxon>Pseudomonadota</taxon>
        <taxon>Alphaproteobacteria</taxon>
        <taxon>Hyphomicrobiales</taxon>
        <taxon>Methylobacteriaceae</taxon>
        <taxon>Methylobacterium</taxon>
    </lineage>
</organism>
<comment type="caution">
    <text evidence="2">The sequence shown here is derived from an EMBL/GenBank/DDBJ whole genome shotgun (WGS) entry which is preliminary data.</text>
</comment>
<gene>
    <name evidence="2" type="ORF">FF100_16885</name>
</gene>
<proteinExistence type="predicted"/>
<protein>
    <submittedName>
        <fullName evidence="2">Uncharacterized protein</fullName>
    </submittedName>
</protein>
<keyword evidence="3" id="KW-1185">Reference proteome</keyword>
<sequence>MAASPTGPPKDVPKPGDRADPGTPGTSGNLRRRCSGTGLIADGPCPDLASTGTVTEPIGGA</sequence>